<feature type="non-terminal residue" evidence="2">
    <location>
        <position position="78"/>
    </location>
</feature>
<dbReference type="AlphaFoldDB" id="A0A401Q923"/>
<evidence type="ECO:0000313" key="2">
    <source>
        <dbReference type="EMBL" id="GCB81883.1"/>
    </source>
</evidence>
<name>A0A401Q923_SCYTO</name>
<feature type="region of interest" description="Disordered" evidence="1">
    <location>
        <begin position="59"/>
        <end position="78"/>
    </location>
</feature>
<dbReference type="EMBL" id="BFAA01021782">
    <property type="protein sequence ID" value="GCB81883.1"/>
    <property type="molecule type" value="Genomic_DNA"/>
</dbReference>
<sequence length="78" mass="8736">NAQPRPSENVCVAPGRTANQKWMRVTPRVVTVCNTAPVPQVRGSEYQVTTTLTLSAQPVQREHSPMFHQQPRGVKRTQ</sequence>
<evidence type="ECO:0000256" key="1">
    <source>
        <dbReference type="SAM" id="MobiDB-lite"/>
    </source>
</evidence>
<feature type="non-terminal residue" evidence="2">
    <location>
        <position position="1"/>
    </location>
</feature>
<keyword evidence="3" id="KW-1185">Reference proteome</keyword>
<reference evidence="2 3" key="1">
    <citation type="journal article" date="2018" name="Nat. Ecol. Evol.">
        <title>Shark genomes provide insights into elasmobranch evolution and the origin of vertebrates.</title>
        <authorList>
            <person name="Hara Y"/>
            <person name="Yamaguchi K"/>
            <person name="Onimaru K"/>
            <person name="Kadota M"/>
            <person name="Koyanagi M"/>
            <person name="Keeley SD"/>
            <person name="Tatsumi K"/>
            <person name="Tanaka K"/>
            <person name="Motone F"/>
            <person name="Kageyama Y"/>
            <person name="Nozu R"/>
            <person name="Adachi N"/>
            <person name="Nishimura O"/>
            <person name="Nakagawa R"/>
            <person name="Tanegashima C"/>
            <person name="Kiyatake I"/>
            <person name="Matsumoto R"/>
            <person name="Murakumo K"/>
            <person name="Nishida K"/>
            <person name="Terakita A"/>
            <person name="Kuratani S"/>
            <person name="Sato K"/>
            <person name="Hyodo S Kuraku.S."/>
        </authorList>
    </citation>
    <scope>NUCLEOTIDE SEQUENCE [LARGE SCALE GENOMIC DNA]</scope>
</reference>
<protein>
    <submittedName>
        <fullName evidence="2">Uncharacterized protein</fullName>
    </submittedName>
</protein>
<proteinExistence type="predicted"/>
<organism evidence="2 3">
    <name type="scientific">Scyliorhinus torazame</name>
    <name type="common">Cloudy catshark</name>
    <name type="synonym">Catulus torazame</name>
    <dbReference type="NCBI Taxonomy" id="75743"/>
    <lineage>
        <taxon>Eukaryota</taxon>
        <taxon>Metazoa</taxon>
        <taxon>Chordata</taxon>
        <taxon>Craniata</taxon>
        <taxon>Vertebrata</taxon>
        <taxon>Chondrichthyes</taxon>
        <taxon>Elasmobranchii</taxon>
        <taxon>Galeomorphii</taxon>
        <taxon>Galeoidea</taxon>
        <taxon>Carcharhiniformes</taxon>
        <taxon>Scyliorhinidae</taxon>
        <taxon>Scyliorhinus</taxon>
    </lineage>
</organism>
<accession>A0A401Q923</accession>
<evidence type="ECO:0000313" key="3">
    <source>
        <dbReference type="Proteomes" id="UP000288216"/>
    </source>
</evidence>
<comment type="caution">
    <text evidence="2">The sequence shown here is derived from an EMBL/GenBank/DDBJ whole genome shotgun (WGS) entry which is preliminary data.</text>
</comment>
<gene>
    <name evidence="2" type="ORF">scyTo_0022249</name>
</gene>
<dbReference type="Proteomes" id="UP000288216">
    <property type="component" value="Unassembled WGS sequence"/>
</dbReference>